<accession>A0AAW1N7Z5</accession>
<dbReference type="AlphaFoldDB" id="A0AAW1N7Z5"/>
<organism evidence="1 2">
    <name type="scientific">Popillia japonica</name>
    <name type="common">Japanese beetle</name>
    <dbReference type="NCBI Taxonomy" id="7064"/>
    <lineage>
        <taxon>Eukaryota</taxon>
        <taxon>Metazoa</taxon>
        <taxon>Ecdysozoa</taxon>
        <taxon>Arthropoda</taxon>
        <taxon>Hexapoda</taxon>
        <taxon>Insecta</taxon>
        <taxon>Pterygota</taxon>
        <taxon>Neoptera</taxon>
        <taxon>Endopterygota</taxon>
        <taxon>Coleoptera</taxon>
        <taxon>Polyphaga</taxon>
        <taxon>Scarabaeiformia</taxon>
        <taxon>Scarabaeidae</taxon>
        <taxon>Rutelinae</taxon>
        <taxon>Popillia</taxon>
    </lineage>
</organism>
<sequence>MGKSGVEIRKKISVSLVADSLKAMGKSGVEIRKKISVSLVADFVEGNECLVKIFLRASQYKIAFKDEPDKRGAIDAIDAFCSSIAAGGKERRGAIDAIDAFCSSIAAGGRKEVKKG</sequence>
<evidence type="ECO:0000313" key="1">
    <source>
        <dbReference type="EMBL" id="KAK9753820.1"/>
    </source>
</evidence>
<keyword evidence="2" id="KW-1185">Reference proteome</keyword>
<evidence type="ECO:0000313" key="2">
    <source>
        <dbReference type="Proteomes" id="UP001458880"/>
    </source>
</evidence>
<proteinExistence type="predicted"/>
<reference evidence="1 2" key="1">
    <citation type="journal article" date="2024" name="BMC Genomics">
        <title>De novo assembly and annotation of Popillia japonica's genome with initial clues to its potential as an invasive pest.</title>
        <authorList>
            <person name="Cucini C."/>
            <person name="Boschi S."/>
            <person name="Funari R."/>
            <person name="Cardaioli E."/>
            <person name="Iannotti N."/>
            <person name="Marturano G."/>
            <person name="Paoli F."/>
            <person name="Bruttini M."/>
            <person name="Carapelli A."/>
            <person name="Frati F."/>
            <person name="Nardi F."/>
        </authorList>
    </citation>
    <scope>NUCLEOTIDE SEQUENCE [LARGE SCALE GENOMIC DNA]</scope>
    <source>
        <strain evidence="1">DMR45628</strain>
    </source>
</reference>
<comment type="caution">
    <text evidence="1">The sequence shown here is derived from an EMBL/GenBank/DDBJ whole genome shotgun (WGS) entry which is preliminary data.</text>
</comment>
<dbReference type="Proteomes" id="UP001458880">
    <property type="component" value="Unassembled WGS sequence"/>
</dbReference>
<dbReference type="EMBL" id="JASPKY010000010">
    <property type="protein sequence ID" value="KAK9753820.1"/>
    <property type="molecule type" value="Genomic_DNA"/>
</dbReference>
<gene>
    <name evidence="1" type="ORF">QE152_g1770</name>
</gene>
<name>A0AAW1N7Z5_POPJA</name>
<protein>
    <submittedName>
        <fullName evidence="1">Uncharacterized protein</fullName>
    </submittedName>
</protein>